<dbReference type="RefSeq" id="WP_209634910.1">
    <property type="nucleotide sequence ID" value="NZ_JAGINW010000001.1"/>
</dbReference>
<sequence>MEAQVHETTAEFRETAWQLLAEDPVRYTVILTATAQPLSGALLITLHDNGNVVGAAIQTAAYPMIVTAVPPHAAEFAATTVHGLMPDLPAVSGTEAEAKAFADAWTARTGKSATQSMATRLFKLDTLRPPQSKARPAMPPRPTYH</sequence>
<reference evidence="1 2" key="1">
    <citation type="submission" date="2021-03" db="EMBL/GenBank/DDBJ databases">
        <title>Sequencing the genomes of 1000 actinobacteria strains.</title>
        <authorList>
            <person name="Klenk H.-P."/>
        </authorList>
    </citation>
    <scope>NUCLEOTIDE SEQUENCE [LARGE SCALE GENOMIC DNA]</scope>
    <source>
        <strain evidence="1 2">DSM 46670</strain>
    </source>
</reference>
<evidence type="ECO:0000313" key="1">
    <source>
        <dbReference type="EMBL" id="MBP2320586.1"/>
    </source>
</evidence>
<proteinExistence type="predicted"/>
<organism evidence="1 2">
    <name type="scientific">Kibdelosporangium banguiense</name>
    <dbReference type="NCBI Taxonomy" id="1365924"/>
    <lineage>
        <taxon>Bacteria</taxon>
        <taxon>Bacillati</taxon>
        <taxon>Actinomycetota</taxon>
        <taxon>Actinomycetes</taxon>
        <taxon>Pseudonocardiales</taxon>
        <taxon>Pseudonocardiaceae</taxon>
        <taxon>Kibdelosporangium</taxon>
    </lineage>
</organism>
<gene>
    <name evidence="1" type="ORF">JOF56_000971</name>
</gene>
<accession>A0ABS4T8D5</accession>
<evidence type="ECO:0000313" key="2">
    <source>
        <dbReference type="Proteomes" id="UP001519332"/>
    </source>
</evidence>
<dbReference type="Proteomes" id="UP001519332">
    <property type="component" value="Unassembled WGS sequence"/>
</dbReference>
<name>A0ABS4T8D5_9PSEU</name>
<comment type="caution">
    <text evidence="1">The sequence shown here is derived from an EMBL/GenBank/DDBJ whole genome shotgun (WGS) entry which is preliminary data.</text>
</comment>
<dbReference type="EMBL" id="JAGINW010000001">
    <property type="protein sequence ID" value="MBP2320586.1"/>
    <property type="molecule type" value="Genomic_DNA"/>
</dbReference>
<protein>
    <submittedName>
        <fullName evidence="1">Uncharacterized protein</fullName>
    </submittedName>
</protein>
<keyword evidence="2" id="KW-1185">Reference proteome</keyword>